<dbReference type="Proteomes" id="UP001372338">
    <property type="component" value="Unassembled WGS sequence"/>
</dbReference>
<dbReference type="AlphaFoldDB" id="A0AAN9EM87"/>
<gene>
    <name evidence="3" type="ORF">RIF29_29924</name>
</gene>
<sequence length="107" mass="12149">MKSKEEVVADARREKEKALNAVNAHLERIRAKDLKHKIGEEELLAEDSRRPIRDCIFSQDEPVDLNSIDLINPSTRVEDTREFPKDSVVLPDSEGEPETELTVEPVA</sequence>
<proteinExistence type="predicted"/>
<evidence type="ECO:0000313" key="4">
    <source>
        <dbReference type="Proteomes" id="UP001372338"/>
    </source>
</evidence>
<organism evidence="3 4">
    <name type="scientific">Crotalaria pallida</name>
    <name type="common">Smooth rattlebox</name>
    <name type="synonym">Crotalaria striata</name>
    <dbReference type="NCBI Taxonomy" id="3830"/>
    <lineage>
        <taxon>Eukaryota</taxon>
        <taxon>Viridiplantae</taxon>
        <taxon>Streptophyta</taxon>
        <taxon>Embryophyta</taxon>
        <taxon>Tracheophyta</taxon>
        <taxon>Spermatophyta</taxon>
        <taxon>Magnoliopsida</taxon>
        <taxon>eudicotyledons</taxon>
        <taxon>Gunneridae</taxon>
        <taxon>Pentapetalae</taxon>
        <taxon>rosids</taxon>
        <taxon>fabids</taxon>
        <taxon>Fabales</taxon>
        <taxon>Fabaceae</taxon>
        <taxon>Papilionoideae</taxon>
        <taxon>50 kb inversion clade</taxon>
        <taxon>genistoids sensu lato</taxon>
        <taxon>core genistoids</taxon>
        <taxon>Crotalarieae</taxon>
        <taxon>Crotalaria</taxon>
    </lineage>
</organism>
<evidence type="ECO:0000313" key="3">
    <source>
        <dbReference type="EMBL" id="KAK7256473.1"/>
    </source>
</evidence>
<dbReference type="EMBL" id="JAYWIO010000006">
    <property type="protein sequence ID" value="KAK7256473.1"/>
    <property type="molecule type" value="Genomic_DNA"/>
</dbReference>
<protein>
    <submittedName>
        <fullName evidence="3">Uncharacterized protein</fullName>
    </submittedName>
</protein>
<evidence type="ECO:0000256" key="2">
    <source>
        <dbReference type="SAM" id="MobiDB-lite"/>
    </source>
</evidence>
<feature type="coiled-coil region" evidence="1">
    <location>
        <begin position="1"/>
        <end position="32"/>
    </location>
</feature>
<reference evidence="3 4" key="1">
    <citation type="submission" date="2024-01" db="EMBL/GenBank/DDBJ databases">
        <title>The genomes of 5 underutilized Papilionoideae crops provide insights into root nodulation and disease resistanc.</title>
        <authorList>
            <person name="Yuan L."/>
        </authorList>
    </citation>
    <scope>NUCLEOTIDE SEQUENCE [LARGE SCALE GENOMIC DNA]</scope>
    <source>
        <strain evidence="3">ZHUSHIDOU_FW_LH</strain>
        <tissue evidence="3">Leaf</tissue>
    </source>
</reference>
<comment type="caution">
    <text evidence="3">The sequence shown here is derived from an EMBL/GenBank/DDBJ whole genome shotgun (WGS) entry which is preliminary data.</text>
</comment>
<keyword evidence="4" id="KW-1185">Reference proteome</keyword>
<feature type="region of interest" description="Disordered" evidence="2">
    <location>
        <begin position="78"/>
        <end position="107"/>
    </location>
</feature>
<name>A0AAN9EM87_CROPI</name>
<evidence type="ECO:0000256" key="1">
    <source>
        <dbReference type="SAM" id="Coils"/>
    </source>
</evidence>
<keyword evidence="1" id="KW-0175">Coiled coil</keyword>
<accession>A0AAN9EM87</accession>